<feature type="transmembrane region" description="Helical" evidence="1">
    <location>
        <begin position="68"/>
        <end position="89"/>
    </location>
</feature>
<dbReference type="WBParaSite" id="PTRK_0000755900.1">
    <property type="protein sequence ID" value="PTRK_0000755900.1"/>
    <property type="gene ID" value="PTRK_0000755900"/>
</dbReference>
<feature type="transmembrane region" description="Helical" evidence="1">
    <location>
        <begin position="193"/>
        <end position="211"/>
    </location>
</feature>
<keyword evidence="1" id="KW-1133">Transmembrane helix</keyword>
<evidence type="ECO:0000313" key="2">
    <source>
        <dbReference type="Proteomes" id="UP000038045"/>
    </source>
</evidence>
<dbReference type="Proteomes" id="UP000038045">
    <property type="component" value="Unplaced"/>
</dbReference>
<reference evidence="3" key="1">
    <citation type="submission" date="2017-02" db="UniProtKB">
        <authorList>
            <consortium name="WormBaseParasite"/>
        </authorList>
    </citation>
    <scope>IDENTIFICATION</scope>
</reference>
<feature type="transmembrane region" description="Helical" evidence="1">
    <location>
        <begin position="138"/>
        <end position="159"/>
    </location>
</feature>
<dbReference type="PANTHER" id="PTHR23021">
    <property type="entry name" value="SERPENTINE RECEPTOR, CLASS T"/>
    <property type="match status" value="1"/>
</dbReference>
<dbReference type="PANTHER" id="PTHR23021:SF26">
    <property type="entry name" value="SERPENTINE RECEPTOR, CLASS T"/>
    <property type="match status" value="1"/>
</dbReference>
<keyword evidence="1" id="KW-0472">Membrane</keyword>
<sequence>MMDVDDDIEIFRPDYPAVTFLNHYEIGVIHFVIVLFFILNQILFFISFYRLRNNLNSTSYKIIKYHGVLSFIQQLCHFITSIRTIVGMVPEDLLNAATGSILNGSFMGCVALILILTLNRCDIMFNNSVLPGINRETFYNIAIILCYIYSILLTTLYSIPCFNMTFDLYHYEWTYRGDYSCAIIGFEYETKSVLTFLGISTILYIIMFLKLMHLRSFSSTNNIVEVKDIKFLIHALMCFVSLIVLEILWNDVFADIYMLQVTSMIPQLIFIFTSGSNTLFTFCFVKEIRDDVINLLSCKHLNKGKVRNIVNKPNVV</sequence>
<feature type="transmembrane region" description="Helical" evidence="1">
    <location>
        <begin position="231"/>
        <end position="249"/>
    </location>
</feature>
<evidence type="ECO:0000313" key="3">
    <source>
        <dbReference type="WBParaSite" id="PTRK_0000755900.1"/>
    </source>
</evidence>
<name>A0A0N4ZI01_PARTI</name>
<dbReference type="Pfam" id="PF10321">
    <property type="entry name" value="7TM_GPCR_Srt"/>
    <property type="match status" value="1"/>
</dbReference>
<dbReference type="AlphaFoldDB" id="A0A0N4ZI01"/>
<dbReference type="SUPFAM" id="SSF81321">
    <property type="entry name" value="Family A G protein-coupled receptor-like"/>
    <property type="match status" value="1"/>
</dbReference>
<organism evidence="2 3">
    <name type="scientific">Parastrongyloides trichosuri</name>
    <name type="common">Possum-specific nematode worm</name>
    <dbReference type="NCBI Taxonomy" id="131310"/>
    <lineage>
        <taxon>Eukaryota</taxon>
        <taxon>Metazoa</taxon>
        <taxon>Ecdysozoa</taxon>
        <taxon>Nematoda</taxon>
        <taxon>Chromadorea</taxon>
        <taxon>Rhabditida</taxon>
        <taxon>Tylenchina</taxon>
        <taxon>Panagrolaimomorpha</taxon>
        <taxon>Strongyloidoidea</taxon>
        <taxon>Strongyloididae</taxon>
        <taxon>Parastrongyloides</taxon>
    </lineage>
</organism>
<dbReference type="InterPro" id="IPR019425">
    <property type="entry name" value="7TM_GPCR_serpentine_rcpt_Srt"/>
</dbReference>
<keyword evidence="2" id="KW-1185">Reference proteome</keyword>
<proteinExistence type="predicted"/>
<feature type="transmembrane region" description="Helical" evidence="1">
    <location>
        <begin position="101"/>
        <end position="118"/>
    </location>
</feature>
<protein>
    <submittedName>
        <fullName evidence="3">7TM_GPCR_Srx domain-containing protein</fullName>
    </submittedName>
</protein>
<feature type="transmembrane region" description="Helical" evidence="1">
    <location>
        <begin position="28"/>
        <end position="48"/>
    </location>
</feature>
<accession>A0A0N4ZI01</accession>
<evidence type="ECO:0000256" key="1">
    <source>
        <dbReference type="SAM" id="Phobius"/>
    </source>
</evidence>
<keyword evidence="1" id="KW-0812">Transmembrane</keyword>
<feature type="transmembrane region" description="Helical" evidence="1">
    <location>
        <begin position="264"/>
        <end position="285"/>
    </location>
</feature>